<evidence type="ECO:0000313" key="1">
    <source>
        <dbReference type="EMBL" id="CAG8574689.1"/>
    </source>
</evidence>
<reference evidence="1" key="1">
    <citation type="submission" date="2021-06" db="EMBL/GenBank/DDBJ databases">
        <authorList>
            <person name="Kallberg Y."/>
            <person name="Tangrot J."/>
            <person name="Rosling A."/>
        </authorList>
    </citation>
    <scope>NUCLEOTIDE SEQUENCE</scope>
    <source>
        <strain evidence="1">MT106</strain>
    </source>
</reference>
<sequence length="46" mass="4867">MSTVTGQDSLPDSKDANLPGYCLFVAFVSALSSFQNGWNTSVTNVP</sequence>
<keyword evidence="2" id="KW-1185">Reference proteome</keyword>
<protein>
    <submittedName>
        <fullName evidence="1">4061_t:CDS:1</fullName>
    </submittedName>
</protein>
<dbReference type="Proteomes" id="UP000789831">
    <property type="component" value="Unassembled WGS sequence"/>
</dbReference>
<dbReference type="AlphaFoldDB" id="A0A9N9BP06"/>
<evidence type="ECO:0000313" key="2">
    <source>
        <dbReference type="Proteomes" id="UP000789831"/>
    </source>
</evidence>
<gene>
    <name evidence="1" type="ORF">AGERDE_LOCUS7816</name>
</gene>
<dbReference type="EMBL" id="CAJVPL010001512">
    <property type="protein sequence ID" value="CAG8574689.1"/>
    <property type="molecule type" value="Genomic_DNA"/>
</dbReference>
<organism evidence="1 2">
    <name type="scientific">Ambispora gerdemannii</name>
    <dbReference type="NCBI Taxonomy" id="144530"/>
    <lineage>
        <taxon>Eukaryota</taxon>
        <taxon>Fungi</taxon>
        <taxon>Fungi incertae sedis</taxon>
        <taxon>Mucoromycota</taxon>
        <taxon>Glomeromycotina</taxon>
        <taxon>Glomeromycetes</taxon>
        <taxon>Archaeosporales</taxon>
        <taxon>Ambisporaceae</taxon>
        <taxon>Ambispora</taxon>
    </lineage>
</organism>
<feature type="non-terminal residue" evidence="1">
    <location>
        <position position="46"/>
    </location>
</feature>
<name>A0A9N9BP06_9GLOM</name>
<comment type="caution">
    <text evidence="1">The sequence shown here is derived from an EMBL/GenBank/DDBJ whole genome shotgun (WGS) entry which is preliminary data.</text>
</comment>
<accession>A0A9N9BP06</accession>
<proteinExistence type="predicted"/>